<dbReference type="AlphaFoldDB" id="A0A6H1ZNM9"/>
<dbReference type="SUPFAM" id="SSF53335">
    <property type="entry name" value="S-adenosyl-L-methionine-dependent methyltransferases"/>
    <property type="match status" value="1"/>
</dbReference>
<reference evidence="1" key="1">
    <citation type="submission" date="2020-03" db="EMBL/GenBank/DDBJ databases">
        <title>The deep terrestrial virosphere.</title>
        <authorList>
            <person name="Holmfeldt K."/>
            <person name="Nilsson E."/>
            <person name="Simone D."/>
            <person name="Lopez-Fernandez M."/>
            <person name="Wu X."/>
            <person name="de Brujin I."/>
            <person name="Lundin D."/>
            <person name="Andersson A."/>
            <person name="Bertilsson S."/>
            <person name="Dopson M."/>
        </authorList>
    </citation>
    <scope>NUCLEOTIDE SEQUENCE</scope>
    <source>
        <strain evidence="1">TM448A01218</strain>
        <strain evidence="2">TM448B01196</strain>
    </source>
</reference>
<evidence type="ECO:0000313" key="1">
    <source>
        <dbReference type="EMBL" id="QJA49031.1"/>
    </source>
</evidence>
<dbReference type="Pfam" id="PF13578">
    <property type="entry name" value="Methyltransf_24"/>
    <property type="match status" value="1"/>
</dbReference>
<gene>
    <name evidence="1" type="ORF">TM448A01218_0011</name>
    <name evidence="2" type="ORF">TM448B01196_0015</name>
</gene>
<dbReference type="GO" id="GO:0032259">
    <property type="term" value="P:methylation"/>
    <property type="evidence" value="ECO:0007669"/>
    <property type="project" value="UniProtKB-KW"/>
</dbReference>
<accession>A0A6H1ZNM9</accession>
<name>A0A6H1ZNM9_9ZZZZ</name>
<dbReference type="Gene3D" id="3.40.50.150">
    <property type="entry name" value="Vaccinia Virus protein VP39"/>
    <property type="match status" value="1"/>
</dbReference>
<protein>
    <submittedName>
        <fullName evidence="1">Putative methyltransferase</fullName>
    </submittedName>
</protein>
<dbReference type="InterPro" id="IPR029063">
    <property type="entry name" value="SAM-dependent_MTases_sf"/>
</dbReference>
<proteinExistence type="predicted"/>
<keyword evidence="1" id="KW-0489">Methyltransferase</keyword>
<keyword evidence="1" id="KW-0808">Transferase</keyword>
<dbReference type="GO" id="GO:0008168">
    <property type="term" value="F:methyltransferase activity"/>
    <property type="evidence" value="ECO:0007669"/>
    <property type="project" value="UniProtKB-KW"/>
</dbReference>
<dbReference type="EMBL" id="MT144717">
    <property type="protein sequence ID" value="QJH98125.1"/>
    <property type="molecule type" value="Genomic_DNA"/>
</dbReference>
<sequence length="244" mass="28225">MTNPKYVNYFDKFGNVAGFVETDESFFDKNKYLIYIGDSIHGTGSDVVRLEKGTWDIMDVIIPKILKYVPGCIVEIGMGESSTIFADHAYQAGVVFYSCDIEMGGMFKVFDKPLFEQHVCYIGKSEDFITEFQDEPSIVFLDGEHNYKAVKREVDFFLPLLKEGGVLFLHDTFPNMERHIIPDKFGRKPGDVYKIRKELENNPDVDVLTFPYSAHKMGLTMVLKHQKNEDRKYWQRNGRLNEID</sequence>
<organism evidence="1">
    <name type="scientific">viral metagenome</name>
    <dbReference type="NCBI Taxonomy" id="1070528"/>
    <lineage>
        <taxon>unclassified sequences</taxon>
        <taxon>metagenomes</taxon>
        <taxon>organismal metagenomes</taxon>
    </lineage>
</organism>
<dbReference type="EMBL" id="MT144114">
    <property type="protein sequence ID" value="QJA49031.1"/>
    <property type="molecule type" value="Genomic_DNA"/>
</dbReference>
<evidence type="ECO:0000313" key="2">
    <source>
        <dbReference type="EMBL" id="QJH98125.1"/>
    </source>
</evidence>